<feature type="domain" description="DUF2510" evidence="2">
    <location>
        <begin position="12"/>
        <end position="43"/>
    </location>
</feature>
<sequence>MSDATDDLPPMGWYADPRVPRQLRWWDGQGWTNNVYMPDSNAPQWNADGDAAGRDSGSKWDFPQPA</sequence>
<evidence type="ECO:0000313" key="4">
    <source>
        <dbReference type="Proteomes" id="UP000479756"/>
    </source>
</evidence>
<feature type="region of interest" description="Disordered" evidence="1">
    <location>
        <begin position="37"/>
        <end position="66"/>
    </location>
</feature>
<dbReference type="AlphaFoldDB" id="A0A7C9PNG8"/>
<dbReference type="Pfam" id="PF10708">
    <property type="entry name" value="DUF2510"/>
    <property type="match status" value="1"/>
</dbReference>
<organism evidence="3 4">
    <name type="scientific">Galbitalea soli</name>
    <dbReference type="NCBI Taxonomy" id="1268042"/>
    <lineage>
        <taxon>Bacteria</taxon>
        <taxon>Bacillati</taxon>
        <taxon>Actinomycetota</taxon>
        <taxon>Actinomycetes</taxon>
        <taxon>Micrococcales</taxon>
        <taxon>Microbacteriaceae</taxon>
        <taxon>Galbitalea</taxon>
    </lineage>
</organism>
<name>A0A7C9PNG8_9MICO</name>
<comment type="caution">
    <text evidence="3">The sequence shown here is derived from an EMBL/GenBank/DDBJ whole genome shotgun (WGS) entry which is preliminary data.</text>
</comment>
<reference evidence="3 4" key="1">
    <citation type="journal article" date="2014" name="Int. J. Syst. Evol. Microbiol.">
        <title>Description of Galbitalea soli gen. nov., sp. nov., and Frondihabitans sucicola sp. nov.</title>
        <authorList>
            <person name="Kim S.J."/>
            <person name="Lim J.M."/>
            <person name="Ahn J.H."/>
            <person name="Weon H.Y."/>
            <person name="Hamada M."/>
            <person name="Suzuki K."/>
            <person name="Ahn T.Y."/>
            <person name="Kwon S.W."/>
        </authorList>
    </citation>
    <scope>NUCLEOTIDE SEQUENCE [LARGE SCALE GENOMIC DNA]</scope>
    <source>
        <strain evidence="3 4">NBRC 108727</strain>
    </source>
</reference>
<protein>
    <submittedName>
        <fullName evidence="3">DUF2510 domain-containing protein</fullName>
    </submittedName>
</protein>
<dbReference type="RefSeq" id="WP_163473562.1">
    <property type="nucleotide sequence ID" value="NZ_JAAGWZ010000002.1"/>
</dbReference>
<evidence type="ECO:0000259" key="2">
    <source>
        <dbReference type="Pfam" id="PF10708"/>
    </source>
</evidence>
<dbReference type="InterPro" id="IPR018929">
    <property type="entry name" value="DUF2510"/>
</dbReference>
<proteinExistence type="predicted"/>
<evidence type="ECO:0000313" key="3">
    <source>
        <dbReference type="EMBL" id="NEM91693.1"/>
    </source>
</evidence>
<accession>A0A7C9PNG8</accession>
<keyword evidence="4" id="KW-1185">Reference proteome</keyword>
<gene>
    <name evidence="3" type="ORF">G3T37_10020</name>
</gene>
<dbReference type="EMBL" id="JAAGWZ010000002">
    <property type="protein sequence ID" value="NEM91693.1"/>
    <property type="molecule type" value="Genomic_DNA"/>
</dbReference>
<dbReference type="Proteomes" id="UP000479756">
    <property type="component" value="Unassembled WGS sequence"/>
</dbReference>
<evidence type="ECO:0000256" key="1">
    <source>
        <dbReference type="SAM" id="MobiDB-lite"/>
    </source>
</evidence>